<dbReference type="InterPro" id="IPR027039">
    <property type="entry name" value="Crtac1"/>
</dbReference>
<dbReference type="Gene3D" id="1.25.40.10">
    <property type="entry name" value="Tetratricopeptide repeat domain"/>
    <property type="match status" value="1"/>
</dbReference>
<dbReference type="RefSeq" id="WP_230272925.1">
    <property type="nucleotide sequence ID" value="NZ_JAJKFW010000016.1"/>
</dbReference>
<evidence type="ECO:0000259" key="3">
    <source>
        <dbReference type="Pfam" id="PF07593"/>
    </source>
</evidence>
<protein>
    <submittedName>
        <fullName evidence="4">FG-GAP-like repeat-containing protein</fullName>
    </submittedName>
</protein>
<feature type="region of interest" description="Disordered" evidence="2">
    <location>
        <begin position="165"/>
        <end position="184"/>
    </location>
</feature>
<feature type="compositionally biased region" description="Polar residues" evidence="2">
    <location>
        <begin position="53"/>
        <end position="65"/>
    </location>
</feature>
<dbReference type="Proteomes" id="UP001430306">
    <property type="component" value="Unassembled WGS sequence"/>
</dbReference>
<dbReference type="PANTHER" id="PTHR16026">
    <property type="entry name" value="CARTILAGE ACIDIC PROTEIN 1"/>
    <property type="match status" value="1"/>
</dbReference>
<dbReference type="InterPro" id="IPR011519">
    <property type="entry name" value="UnbV_ASPIC"/>
</dbReference>
<comment type="caution">
    <text evidence="4">The sequence shown here is derived from an EMBL/GenBank/DDBJ whole genome shotgun (WGS) entry which is preliminary data.</text>
</comment>
<evidence type="ECO:0000313" key="4">
    <source>
        <dbReference type="EMBL" id="MCC9642189.1"/>
    </source>
</evidence>
<dbReference type="EMBL" id="JAJKFW010000016">
    <property type="protein sequence ID" value="MCC9642189.1"/>
    <property type="molecule type" value="Genomic_DNA"/>
</dbReference>
<evidence type="ECO:0000256" key="2">
    <source>
        <dbReference type="SAM" id="MobiDB-lite"/>
    </source>
</evidence>
<dbReference type="InterPro" id="IPR011990">
    <property type="entry name" value="TPR-like_helical_dom_sf"/>
</dbReference>
<dbReference type="Pfam" id="PF07593">
    <property type="entry name" value="UnbV_ASPIC"/>
    <property type="match status" value="1"/>
</dbReference>
<dbReference type="Gene3D" id="2.130.10.130">
    <property type="entry name" value="Integrin alpha, N-terminal"/>
    <property type="match status" value="2"/>
</dbReference>
<evidence type="ECO:0000256" key="1">
    <source>
        <dbReference type="ARBA" id="ARBA00022729"/>
    </source>
</evidence>
<dbReference type="PANTHER" id="PTHR16026:SF0">
    <property type="entry name" value="CARTILAGE ACIDIC PROTEIN 1"/>
    <property type="match status" value="1"/>
</dbReference>
<dbReference type="InterPro" id="IPR013517">
    <property type="entry name" value="FG-GAP"/>
</dbReference>
<dbReference type="Pfam" id="PF13517">
    <property type="entry name" value="FG-GAP_3"/>
    <property type="match status" value="2"/>
</dbReference>
<dbReference type="SUPFAM" id="SSF69318">
    <property type="entry name" value="Integrin alpha N-terminal domain"/>
    <property type="match status" value="1"/>
</dbReference>
<name>A0ABS8NFI3_9BACT</name>
<reference evidence="4" key="1">
    <citation type="submission" date="2021-11" db="EMBL/GenBank/DDBJ databases">
        <title>Genome sequence.</title>
        <authorList>
            <person name="Sun Q."/>
        </authorList>
    </citation>
    <scope>NUCLEOTIDE SEQUENCE</scope>
    <source>
        <strain evidence="4">JC740</strain>
    </source>
</reference>
<dbReference type="InterPro" id="IPR028994">
    <property type="entry name" value="Integrin_alpha_N"/>
</dbReference>
<feature type="compositionally biased region" description="Low complexity" evidence="2">
    <location>
        <begin position="165"/>
        <end position="178"/>
    </location>
</feature>
<organism evidence="4 5">
    <name type="scientific">Rhodopirellula halodulae</name>
    <dbReference type="NCBI Taxonomy" id="2894198"/>
    <lineage>
        <taxon>Bacteria</taxon>
        <taxon>Pseudomonadati</taxon>
        <taxon>Planctomycetota</taxon>
        <taxon>Planctomycetia</taxon>
        <taxon>Pirellulales</taxon>
        <taxon>Pirellulaceae</taxon>
        <taxon>Rhodopirellula</taxon>
    </lineage>
</organism>
<dbReference type="SUPFAM" id="SSF48452">
    <property type="entry name" value="TPR-like"/>
    <property type="match status" value="1"/>
</dbReference>
<feature type="domain" description="ASPIC/UnbV" evidence="3">
    <location>
        <begin position="918"/>
        <end position="974"/>
    </location>
</feature>
<sequence>MIGINGFQAGTSVEPLRRAEQNWIRRITWILLSVGLVAGCRPDTGSEPPHDTLATQPTISNSQPEKPSRETGQPKPFAKETPLDEWTRLQTAVAVADANRLAERQVRSGTASVDQSLSLLTRNRAFPPASWSRPGLTTRSQAMWHFDRREYDAALRCAFRSVDSDSNSSAAARPQDSQTDTDSDSAEWQAFHGRLLAEAQQLDELPAWLKACDDETRRHAHFWAALGIWLGSHQKHRAAVGASLQAIRMDPTDQLTVQRVGNWLHALDQENEAELFYERARAIAETIALRDQWHQLQGEPQSPKPKRLADSQTFQVADLLAKQLMEAGRPFESFQWTLHQLDVAESILGVSSQSMQKRRLVLQKMNALSQTPDIAAILAEEHILQMQPSEFPFQPDLREVLAASVANRSSEHDDDSREITLDASSIKLQDVAGEVGLQFRFWPREHRSRTSNAFADDLTLPTESLRMHEALGSGIGVLDFDRDGWPDLVFGQGDCDPPNLISTSSDQLFRNLSGTFRNETQHAGYLNRRYAFGVAVGDINQDGFDDVFIANLGVNVLLINNADGTFRESTSNLGDQSVPGFEGAFTTSAAIADLNGDGLPDLFEANYVERKGLMQRLPPDENGRVPQKTPRSLFAEPDRVWLQKSTGGWRVQTIGSDVARPGTSLGLIIGNLTREGSAEPDKQFDVPQVNEVLVGNDARPNHFLRRSKETTAWSESATVAGLANNVEGLPTACMGIAAADFDQNGGLDFFITNFSTESVSLFLKNNSGAYTDQCVRKGLSSATRPMVGFGCKAMDLNRDGWLDVCLVNGHIDDLPGEDYKMPPQCFLGRGKEASTDTSDPANRTLLDFVPAIPNDPNGYWTTPALGRVMARVDYNRDGRSDLVVNHLDNDVALLRNDSEGEGHSIRLELIGTMSEHDAIGARIQVQTDAGKRFADVVAGDGYMCTDESVVEIPLGLANPETVTVYWPSGSVQQFAWDKEWTGRLMTIVEGQSIWW</sequence>
<keyword evidence="1" id="KW-0732">Signal</keyword>
<keyword evidence="5" id="KW-1185">Reference proteome</keyword>
<evidence type="ECO:0000313" key="5">
    <source>
        <dbReference type="Proteomes" id="UP001430306"/>
    </source>
</evidence>
<proteinExistence type="predicted"/>
<gene>
    <name evidence="4" type="ORF">LOC71_07880</name>
</gene>
<accession>A0ABS8NFI3</accession>
<feature type="region of interest" description="Disordered" evidence="2">
    <location>
        <begin position="42"/>
        <end position="82"/>
    </location>
</feature>